<evidence type="ECO:0000256" key="1">
    <source>
        <dbReference type="ARBA" id="ARBA00007812"/>
    </source>
</evidence>
<evidence type="ECO:0000313" key="6">
    <source>
        <dbReference type="Proteomes" id="UP000690515"/>
    </source>
</evidence>
<dbReference type="PANTHER" id="PTHR18968:SF13">
    <property type="entry name" value="ACETOLACTATE SYNTHASE CATALYTIC SUBUNIT, MITOCHONDRIAL"/>
    <property type="match status" value="1"/>
</dbReference>
<evidence type="ECO:0000259" key="4">
    <source>
        <dbReference type="Pfam" id="PF02776"/>
    </source>
</evidence>
<dbReference type="SUPFAM" id="SSF52518">
    <property type="entry name" value="Thiamin diphosphate-binding fold (THDP-binding)"/>
    <property type="match status" value="2"/>
</dbReference>
<evidence type="ECO:0008006" key="7">
    <source>
        <dbReference type="Google" id="ProtNLM"/>
    </source>
</evidence>
<comment type="similarity">
    <text evidence="1">Belongs to the TPP enzyme family.</text>
</comment>
<dbReference type="InterPro" id="IPR045229">
    <property type="entry name" value="TPP_enz"/>
</dbReference>
<name>A0ABS5ZIL5_9GAMM</name>
<gene>
    <name evidence="5" type="ORF">KCG35_22185</name>
</gene>
<evidence type="ECO:0000256" key="2">
    <source>
        <dbReference type="ARBA" id="ARBA00023052"/>
    </source>
</evidence>
<evidence type="ECO:0000259" key="3">
    <source>
        <dbReference type="Pfam" id="PF02775"/>
    </source>
</evidence>
<dbReference type="CDD" id="cd07035">
    <property type="entry name" value="TPP_PYR_POX_like"/>
    <property type="match status" value="1"/>
</dbReference>
<dbReference type="EMBL" id="JAGSOY010000103">
    <property type="protein sequence ID" value="MBU2713765.1"/>
    <property type="molecule type" value="Genomic_DNA"/>
</dbReference>
<dbReference type="PANTHER" id="PTHR18968">
    <property type="entry name" value="THIAMINE PYROPHOSPHATE ENZYMES"/>
    <property type="match status" value="1"/>
</dbReference>
<dbReference type="Proteomes" id="UP000690515">
    <property type="component" value="Unassembled WGS sequence"/>
</dbReference>
<evidence type="ECO:0000313" key="5">
    <source>
        <dbReference type="EMBL" id="MBU2713765.1"/>
    </source>
</evidence>
<dbReference type="SUPFAM" id="SSF52467">
    <property type="entry name" value="DHS-like NAD/FAD-binding domain"/>
    <property type="match status" value="1"/>
</dbReference>
<dbReference type="RefSeq" id="WP_215822049.1">
    <property type="nucleotide sequence ID" value="NZ_JAGSOY010000103.1"/>
</dbReference>
<dbReference type="InterPro" id="IPR012001">
    <property type="entry name" value="Thiamin_PyroP_enz_TPP-bd_dom"/>
</dbReference>
<reference evidence="5 6" key="1">
    <citation type="submission" date="2021-04" db="EMBL/GenBank/DDBJ databases">
        <authorList>
            <person name="Pira H."/>
            <person name="Risdian C."/>
            <person name="Wink J."/>
        </authorList>
    </citation>
    <scope>NUCLEOTIDE SEQUENCE [LARGE SCALE GENOMIC DNA]</scope>
    <source>
        <strain evidence="5 6">WH53</strain>
    </source>
</reference>
<dbReference type="InterPro" id="IPR029061">
    <property type="entry name" value="THDP-binding"/>
</dbReference>
<organism evidence="5 6">
    <name type="scientific">Zooshikella harenae</name>
    <dbReference type="NCBI Taxonomy" id="2827238"/>
    <lineage>
        <taxon>Bacteria</taxon>
        <taxon>Pseudomonadati</taxon>
        <taxon>Pseudomonadota</taxon>
        <taxon>Gammaproteobacteria</taxon>
        <taxon>Oceanospirillales</taxon>
        <taxon>Zooshikellaceae</taxon>
        <taxon>Zooshikella</taxon>
    </lineage>
</organism>
<dbReference type="InterPro" id="IPR011766">
    <property type="entry name" value="TPP_enzyme_TPP-bd"/>
</dbReference>
<keyword evidence="2" id="KW-0786">Thiamine pyrophosphate</keyword>
<comment type="caution">
    <text evidence="5">The sequence shown here is derived from an EMBL/GenBank/DDBJ whole genome shotgun (WGS) entry which is preliminary data.</text>
</comment>
<dbReference type="InterPro" id="IPR029035">
    <property type="entry name" value="DHS-like_NAD/FAD-binding_dom"/>
</dbReference>
<dbReference type="Gene3D" id="3.40.50.970">
    <property type="match status" value="2"/>
</dbReference>
<dbReference type="Pfam" id="PF02775">
    <property type="entry name" value="TPP_enzyme_C"/>
    <property type="match status" value="1"/>
</dbReference>
<sequence length="576" mass="63814">MKYFSDLIVEFLTQQGIDYVSFNPGASFRGVHDSLVNLREQKNTPQIIMSCHEEISVAIAHGYYKACGKHMVVLVHANIGLQHASMAIFNAWCDRVPLLVLGGNGPLDASKRRPWIDWIHTSQGIDSMLQGFTKWTDLPISQKATIESLYRGLRLMNTEAKGPVFISLDAAVQEEKLGDDVILYPAETTLGSVLPAIDDSFAEFIAHKLLSSSFPILIVDFSGKDSATVETLIMLADELGIAVVDRGGRYNFPNTHSLSIVDEAEDIINSSDFILALEVQDLWGALNCPAPDAFNQQPYIATLSSNDMLMSSSVTDYQHLMPVNLSLHAHLNHSLQKILKIITKRQTNSSFDSMRANRIGKIKYQHDVARTKWLDFQVSHRDDDVIHVSSALATIHDNLKSYNWIVTNTGSVTIDAWVKKLWDLDREGCYLGLSGGAGLGYGLGASIGAALAHKDDDTICINLQSDGDFLYTPSGLWTLSQYDIPLLTIVMNNQLYLNSKQHAEIIALARKRDQVNSDVATSFHENPVDFLALADSFNIYNAGKANTLKALESSLENAIDYILTHRKPCLVEVIMQ</sequence>
<keyword evidence="6" id="KW-1185">Reference proteome</keyword>
<accession>A0ABS5ZIL5</accession>
<feature type="domain" description="Thiamine pyrophosphate enzyme TPP-binding" evidence="3">
    <location>
        <begin position="415"/>
        <end position="573"/>
    </location>
</feature>
<protein>
    <recommendedName>
        <fullName evidence="7">Thiamine pyrophosphate-binding protein</fullName>
    </recommendedName>
</protein>
<dbReference type="Pfam" id="PF02776">
    <property type="entry name" value="TPP_enzyme_N"/>
    <property type="match status" value="1"/>
</dbReference>
<dbReference type="Gene3D" id="3.40.50.1220">
    <property type="entry name" value="TPP-binding domain"/>
    <property type="match status" value="1"/>
</dbReference>
<feature type="domain" description="Thiamine pyrophosphate enzyme N-terminal TPP-binding" evidence="4">
    <location>
        <begin position="5"/>
        <end position="111"/>
    </location>
</feature>
<proteinExistence type="inferred from homology"/>